<keyword evidence="1" id="KW-0812">Transmembrane</keyword>
<evidence type="ECO:0000313" key="2">
    <source>
        <dbReference type="EMBL" id="QHS82164.1"/>
    </source>
</evidence>
<evidence type="ECO:0000256" key="1">
    <source>
        <dbReference type="SAM" id="Phobius"/>
    </source>
</evidence>
<reference evidence="2" key="1">
    <citation type="journal article" date="2020" name="Nature">
        <title>Giant virus diversity and host interactions through global metagenomics.</title>
        <authorList>
            <person name="Schulz F."/>
            <person name="Roux S."/>
            <person name="Paez-Espino D."/>
            <person name="Jungbluth S."/>
            <person name="Walsh D.A."/>
            <person name="Denef V.J."/>
            <person name="McMahon K.D."/>
            <person name="Konstantinidis K.T."/>
            <person name="Eloe-Fadrosh E.A."/>
            <person name="Kyrpides N.C."/>
            <person name="Woyke T."/>
        </authorList>
    </citation>
    <scope>NUCLEOTIDE SEQUENCE</scope>
    <source>
        <strain evidence="2">GVMAG-S-1101165-79</strain>
    </source>
</reference>
<dbReference type="AlphaFoldDB" id="A0A6C0AQX2"/>
<organism evidence="2">
    <name type="scientific">viral metagenome</name>
    <dbReference type="NCBI Taxonomy" id="1070528"/>
    <lineage>
        <taxon>unclassified sequences</taxon>
        <taxon>metagenomes</taxon>
        <taxon>organismal metagenomes</taxon>
    </lineage>
</organism>
<accession>A0A6C0AQX2</accession>
<keyword evidence="1" id="KW-1133">Transmembrane helix</keyword>
<name>A0A6C0AQX2_9ZZZZ</name>
<feature type="transmembrane region" description="Helical" evidence="1">
    <location>
        <begin position="40"/>
        <end position="66"/>
    </location>
</feature>
<keyword evidence="1" id="KW-0472">Membrane</keyword>
<sequence length="76" mass="9008">MKDSLVQQCLDILKRDDIKNEFKMLLKPVIDFILYEINPYIYITVSLVFLIFIMILAILIILIIVLRNKQLITKLI</sequence>
<proteinExistence type="predicted"/>
<protein>
    <submittedName>
        <fullName evidence="2">Uncharacterized protein</fullName>
    </submittedName>
</protein>
<dbReference type="EMBL" id="MN740763">
    <property type="protein sequence ID" value="QHS82164.1"/>
    <property type="molecule type" value="Genomic_DNA"/>
</dbReference>